<feature type="region of interest" description="Disordered" evidence="1">
    <location>
        <begin position="42"/>
        <end position="61"/>
    </location>
</feature>
<gene>
    <name evidence="2" type="ORF">OTU49_007639</name>
</gene>
<protein>
    <submittedName>
        <fullName evidence="2">Uncharacterized protein</fullName>
    </submittedName>
</protein>
<name>A0AAW0WW86_CHEQU</name>
<dbReference type="PANTHER" id="PTHR12202:SF0">
    <property type="entry name" value="ESF1 HOMOLOG"/>
    <property type="match status" value="1"/>
</dbReference>
<reference evidence="2 3" key="1">
    <citation type="journal article" date="2024" name="BMC Genomics">
        <title>Genome assembly of redclaw crayfish (Cherax quadricarinatus) provides insights into its immune adaptation and hypoxia tolerance.</title>
        <authorList>
            <person name="Liu Z."/>
            <person name="Zheng J."/>
            <person name="Li H."/>
            <person name="Fang K."/>
            <person name="Wang S."/>
            <person name="He J."/>
            <person name="Zhou D."/>
            <person name="Weng S."/>
            <person name="Chi M."/>
            <person name="Gu Z."/>
            <person name="He J."/>
            <person name="Li F."/>
            <person name="Wang M."/>
        </authorList>
    </citation>
    <scope>NUCLEOTIDE SEQUENCE [LARGE SCALE GENOMIC DNA]</scope>
    <source>
        <strain evidence="2">ZL_2023a</strain>
    </source>
</reference>
<dbReference type="GO" id="GO:0006364">
    <property type="term" value="P:rRNA processing"/>
    <property type="evidence" value="ECO:0007669"/>
    <property type="project" value="InterPro"/>
</dbReference>
<organism evidence="2 3">
    <name type="scientific">Cherax quadricarinatus</name>
    <name type="common">Australian red claw crayfish</name>
    <dbReference type="NCBI Taxonomy" id="27406"/>
    <lineage>
        <taxon>Eukaryota</taxon>
        <taxon>Metazoa</taxon>
        <taxon>Ecdysozoa</taxon>
        <taxon>Arthropoda</taxon>
        <taxon>Crustacea</taxon>
        <taxon>Multicrustacea</taxon>
        <taxon>Malacostraca</taxon>
        <taxon>Eumalacostraca</taxon>
        <taxon>Eucarida</taxon>
        <taxon>Decapoda</taxon>
        <taxon>Pleocyemata</taxon>
        <taxon>Astacidea</taxon>
        <taxon>Parastacoidea</taxon>
        <taxon>Parastacidae</taxon>
        <taxon>Cherax</taxon>
    </lineage>
</organism>
<dbReference type="InterPro" id="IPR039754">
    <property type="entry name" value="Esf1"/>
</dbReference>
<dbReference type="EMBL" id="JARKIK010000061">
    <property type="protein sequence ID" value="KAK8731498.1"/>
    <property type="molecule type" value="Genomic_DNA"/>
</dbReference>
<keyword evidence="3" id="KW-1185">Reference proteome</keyword>
<evidence type="ECO:0000256" key="1">
    <source>
        <dbReference type="SAM" id="MobiDB-lite"/>
    </source>
</evidence>
<dbReference type="AlphaFoldDB" id="A0AAW0WW86"/>
<accession>A0AAW0WW86</accession>
<evidence type="ECO:0000313" key="3">
    <source>
        <dbReference type="Proteomes" id="UP001445076"/>
    </source>
</evidence>
<dbReference type="Proteomes" id="UP001445076">
    <property type="component" value="Unassembled WGS sequence"/>
</dbReference>
<comment type="caution">
    <text evidence="2">The sequence shown here is derived from an EMBL/GenBank/DDBJ whole genome shotgun (WGS) entry which is preliminary data.</text>
</comment>
<proteinExistence type="predicted"/>
<dbReference type="PANTHER" id="PTHR12202">
    <property type="entry name" value="ESF1 HOMOLOG"/>
    <property type="match status" value="1"/>
</dbReference>
<dbReference type="GO" id="GO:0003723">
    <property type="term" value="F:RNA binding"/>
    <property type="evidence" value="ECO:0007669"/>
    <property type="project" value="TreeGrafter"/>
</dbReference>
<sequence length="140" mass="16731">KKFTSCLWPYELQQEKELSHVRLHLSPGTKDHHNTRMMMKATKELQPQEMKGKKWKTRSKTNLSIKNDMDKILSDPRFAHVSSDLKLRHIPKEKRKVKLDSRFHSVLTDDKFYEKSIMDPRGRKGNYSTKEDLLKFYHMS</sequence>
<feature type="non-terminal residue" evidence="2">
    <location>
        <position position="140"/>
    </location>
</feature>
<feature type="non-terminal residue" evidence="2">
    <location>
        <position position="1"/>
    </location>
</feature>
<evidence type="ECO:0000313" key="2">
    <source>
        <dbReference type="EMBL" id="KAK8731498.1"/>
    </source>
</evidence>